<gene>
    <name evidence="9" type="primary">trpF</name>
    <name evidence="11" type="ORF">ABV300_08470</name>
</gene>
<comment type="similarity">
    <text evidence="9">Belongs to the TrpF family.</text>
</comment>
<organism evidence="11">
    <name type="scientific">Dehalogenimonas sp. 4OHTPN</name>
    <dbReference type="NCBI Taxonomy" id="3166643"/>
    <lineage>
        <taxon>Bacteria</taxon>
        <taxon>Bacillati</taxon>
        <taxon>Chloroflexota</taxon>
        <taxon>Dehalococcoidia</taxon>
        <taxon>Dehalococcoidales</taxon>
        <taxon>Dehalococcoidaceae</taxon>
        <taxon>Dehalogenimonas</taxon>
    </lineage>
</organism>
<feature type="domain" description="N-(5'phosphoribosyl) anthranilate isomerase (PRAI)" evidence="10">
    <location>
        <begin position="4"/>
        <end position="204"/>
    </location>
</feature>
<name>A0AAU8GA14_9CHLR</name>
<keyword evidence="7 9" id="KW-0057">Aromatic amino acid biosynthesis</keyword>
<evidence type="ECO:0000256" key="5">
    <source>
        <dbReference type="ARBA" id="ARBA00022605"/>
    </source>
</evidence>
<reference evidence="11" key="1">
    <citation type="submission" date="2024-06" db="EMBL/GenBank/DDBJ databases">
        <title>A Novel Isolate, Dehalogenimonas sp. Strain 4OHTPN, Dechlorinates Aromatic 4 Hydroxy chlorothalonil by a Novel Reductive Dehalogenase.</title>
        <authorList>
            <person name="Liu G."/>
        </authorList>
    </citation>
    <scope>NUCLEOTIDE SEQUENCE</scope>
    <source>
        <strain evidence="11">4OHTPN</strain>
    </source>
</reference>
<dbReference type="CDD" id="cd00405">
    <property type="entry name" value="PRAI"/>
    <property type="match status" value="1"/>
</dbReference>
<dbReference type="GO" id="GO:0004640">
    <property type="term" value="F:phosphoribosylanthranilate isomerase activity"/>
    <property type="evidence" value="ECO:0007669"/>
    <property type="project" value="UniProtKB-UniRule"/>
</dbReference>
<keyword evidence="5 9" id="KW-0028">Amino-acid biosynthesis</keyword>
<evidence type="ECO:0000256" key="8">
    <source>
        <dbReference type="ARBA" id="ARBA00023235"/>
    </source>
</evidence>
<evidence type="ECO:0000259" key="10">
    <source>
        <dbReference type="Pfam" id="PF00697"/>
    </source>
</evidence>
<evidence type="ECO:0000256" key="7">
    <source>
        <dbReference type="ARBA" id="ARBA00023141"/>
    </source>
</evidence>
<evidence type="ECO:0000256" key="6">
    <source>
        <dbReference type="ARBA" id="ARBA00022822"/>
    </source>
</evidence>
<dbReference type="InterPro" id="IPR013785">
    <property type="entry name" value="Aldolase_TIM"/>
</dbReference>
<dbReference type="HAMAP" id="MF_00135">
    <property type="entry name" value="PRAI"/>
    <property type="match status" value="1"/>
</dbReference>
<dbReference type="AlphaFoldDB" id="A0AAU8GA14"/>
<dbReference type="InterPro" id="IPR011060">
    <property type="entry name" value="RibuloseP-bd_barrel"/>
</dbReference>
<dbReference type="Gene3D" id="3.20.20.70">
    <property type="entry name" value="Aldolase class I"/>
    <property type="match status" value="1"/>
</dbReference>
<dbReference type="Pfam" id="PF00697">
    <property type="entry name" value="PRAI"/>
    <property type="match status" value="1"/>
</dbReference>
<keyword evidence="8 9" id="KW-0413">Isomerase</keyword>
<evidence type="ECO:0000256" key="4">
    <source>
        <dbReference type="ARBA" id="ARBA00022272"/>
    </source>
</evidence>
<comment type="catalytic activity">
    <reaction evidence="1 9">
        <text>N-(5-phospho-beta-D-ribosyl)anthranilate = 1-(2-carboxyphenylamino)-1-deoxy-D-ribulose 5-phosphate</text>
        <dbReference type="Rhea" id="RHEA:21540"/>
        <dbReference type="ChEBI" id="CHEBI:18277"/>
        <dbReference type="ChEBI" id="CHEBI:58613"/>
        <dbReference type="EC" id="5.3.1.24"/>
    </reaction>
</comment>
<dbReference type="InterPro" id="IPR044643">
    <property type="entry name" value="TrpF_fam"/>
</dbReference>
<sequence length="220" mass="24195">MTRIKICGITDVETVGLCARLGADFIGLVFAESRRKLSPERALELTHHLFTMPKRPKLAGVFVNASAYEVNRIAEYCRLDRVQLSGDEDENYCRRIERPLIKVTRIGGDTGAEEIESRIAAARPRTIHLLDRRADDAYGGSGEKFDWTILGALEPSLPLMVAGGLTPENVGELILRYHPWGVDVSSGVESRGIKDPAKILAFIRAVKAADARLKGVRNAA</sequence>
<dbReference type="RefSeq" id="WP_353714419.1">
    <property type="nucleotide sequence ID" value="NZ_CP159307.1"/>
</dbReference>
<evidence type="ECO:0000313" key="11">
    <source>
        <dbReference type="EMBL" id="XCH33172.1"/>
    </source>
</evidence>
<dbReference type="GO" id="GO:0000162">
    <property type="term" value="P:L-tryptophan biosynthetic process"/>
    <property type="evidence" value="ECO:0007669"/>
    <property type="project" value="UniProtKB-UniRule"/>
</dbReference>
<dbReference type="SUPFAM" id="SSF51366">
    <property type="entry name" value="Ribulose-phoshate binding barrel"/>
    <property type="match status" value="1"/>
</dbReference>
<evidence type="ECO:0000256" key="2">
    <source>
        <dbReference type="ARBA" id="ARBA00004664"/>
    </source>
</evidence>
<keyword evidence="6 9" id="KW-0822">Tryptophan biosynthesis</keyword>
<dbReference type="EC" id="5.3.1.24" evidence="3 9"/>
<dbReference type="PANTHER" id="PTHR42894">
    <property type="entry name" value="N-(5'-PHOSPHORIBOSYL)ANTHRANILATE ISOMERASE"/>
    <property type="match status" value="1"/>
</dbReference>
<evidence type="ECO:0000256" key="9">
    <source>
        <dbReference type="HAMAP-Rule" id="MF_00135"/>
    </source>
</evidence>
<accession>A0AAU8GA14</accession>
<dbReference type="InterPro" id="IPR001240">
    <property type="entry name" value="PRAI_dom"/>
</dbReference>
<protein>
    <recommendedName>
        <fullName evidence="4 9">N-(5'-phosphoribosyl)anthranilate isomerase</fullName>
        <shortName evidence="9">PRAI</shortName>
        <ecNumber evidence="3 9">5.3.1.24</ecNumber>
    </recommendedName>
</protein>
<comment type="pathway">
    <text evidence="2 9">Amino-acid biosynthesis; L-tryptophan biosynthesis; L-tryptophan from chorismate: step 3/5.</text>
</comment>
<dbReference type="PANTHER" id="PTHR42894:SF1">
    <property type="entry name" value="N-(5'-PHOSPHORIBOSYL)ANTHRANILATE ISOMERASE"/>
    <property type="match status" value="1"/>
</dbReference>
<dbReference type="EMBL" id="CP159307">
    <property type="protein sequence ID" value="XCH33172.1"/>
    <property type="molecule type" value="Genomic_DNA"/>
</dbReference>
<proteinExistence type="inferred from homology"/>
<evidence type="ECO:0000256" key="3">
    <source>
        <dbReference type="ARBA" id="ARBA00012572"/>
    </source>
</evidence>
<evidence type="ECO:0000256" key="1">
    <source>
        <dbReference type="ARBA" id="ARBA00001164"/>
    </source>
</evidence>